<accession>A0A1H1AR43</accession>
<reference evidence="2" key="1">
    <citation type="submission" date="2016-10" db="EMBL/GenBank/DDBJ databases">
        <authorList>
            <person name="Varghese N."/>
            <person name="Submissions S."/>
        </authorList>
    </citation>
    <scope>NUCLEOTIDE SEQUENCE [LARGE SCALE GENOMIC DNA]</scope>
    <source>
        <strain evidence="2">MPL-11</strain>
    </source>
</reference>
<dbReference type="EMBL" id="FNJW01000008">
    <property type="protein sequence ID" value="SDQ42084.1"/>
    <property type="molecule type" value="Genomic_DNA"/>
</dbReference>
<sequence>MNEEIPEFDLEQVLGLIGNINDTLTNIKVNILEIQTQNQQVIIESLKQR</sequence>
<name>A0A1H1AR43_9LACT</name>
<dbReference type="Proteomes" id="UP000199481">
    <property type="component" value="Unassembled WGS sequence"/>
</dbReference>
<organism evidence="1 2">
    <name type="scientific">Carnobacterium viridans</name>
    <dbReference type="NCBI Taxonomy" id="174587"/>
    <lineage>
        <taxon>Bacteria</taxon>
        <taxon>Bacillati</taxon>
        <taxon>Bacillota</taxon>
        <taxon>Bacilli</taxon>
        <taxon>Lactobacillales</taxon>
        <taxon>Carnobacteriaceae</taxon>
        <taxon>Carnobacterium</taxon>
    </lineage>
</organism>
<gene>
    <name evidence="1" type="ORF">SAMN04487752_2217</name>
</gene>
<proteinExistence type="predicted"/>
<evidence type="ECO:0000313" key="2">
    <source>
        <dbReference type="Proteomes" id="UP000199481"/>
    </source>
</evidence>
<dbReference type="AlphaFoldDB" id="A0A1H1AR43"/>
<dbReference type="RefSeq" id="WP_176944118.1">
    <property type="nucleotide sequence ID" value="NZ_CP084916.1"/>
</dbReference>
<evidence type="ECO:0000313" key="1">
    <source>
        <dbReference type="EMBL" id="SDQ42084.1"/>
    </source>
</evidence>
<keyword evidence="2" id="KW-1185">Reference proteome</keyword>
<protein>
    <submittedName>
        <fullName evidence="1">Uncharacterized protein</fullName>
    </submittedName>
</protein>